<gene>
    <name evidence="1" type="ORF">Sjap_022623</name>
</gene>
<dbReference type="Proteomes" id="UP001417504">
    <property type="component" value="Unassembled WGS sequence"/>
</dbReference>
<organism evidence="1 2">
    <name type="scientific">Stephania japonica</name>
    <dbReference type="NCBI Taxonomy" id="461633"/>
    <lineage>
        <taxon>Eukaryota</taxon>
        <taxon>Viridiplantae</taxon>
        <taxon>Streptophyta</taxon>
        <taxon>Embryophyta</taxon>
        <taxon>Tracheophyta</taxon>
        <taxon>Spermatophyta</taxon>
        <taxon>Magnoliopsida</taxon>
        <taxon>Ranunculales</taxon>
        <taxon>Menispermaceae</taxon>
        <taxon>Menispermoideae</taxon>
        <taxon>Cissampelideae</taxon>
        <taxon>Stephania</taxon>
    </lineage>
</organism>
<protein>
    <submittedName>
        <fullName evidence="1">Uncharacterized protein</fullName>
    </submittedName>
</protein>
<reference evidence="1 2" key="1">
    <citation type="submission" date="2024-01" db="EMBL/GenBank/DDBJ databases">
        <title>Genome assemblies of Stephania.</title>
        <authorList>
            <person name="Yang L."/>
        </authorList>
    </citation>
    <scope>NUCLEOTIDE SEQUENCE [LARGE SCALE GENOMIC DNA]</scope>
    <source>
        <strain evidence="1">QJT</strain>
        <tissue evidence="1">Leaf</tissue>
    </source>
</reference>
<evidence type="ECO:0000313" key="1">
    <source>
        <dbReference type="EMBL" id="KAK9097126.1"/>
    </source>
</evidence>
<keyword evidence="2" id="KW-1185">Reference proteome</keyword>
<dbReference type="EMBL" id="JBBNAE010000009">
    <property type="protein sequence ID" value="KAK9097126.1"/>
    <property type="molecule type" value="Genomic_DNA"/>
</dbReference>
<sequence length="69" mass="7817">MPGVFSHEKGTFPCECTLLLFIVPIWRSQNEVELVRRFIKLIKCTCMLIQHTLCNCGRGGGGLCVRSIY</sequence>
<dbReference type="AlphaFoldDB" id="A0AAP0HUK5"/>
<name>A0AAP0HUK5_9MAGN</name>
<comment type="caution">
    <text evidence="1">The sequence shown here is derived from an EMBL/GenBank/DDBJ whole genome shotgun (WGS) entry which is preliminary data.</text>
</comment>
<accession>A0AAP0HUK5</accession>
<evidence type="ECO:0000313" key="2">
    <source>
        <dbReference type="Proteomes" id="UP001417504"/>
    </source>
</evidence>
<proteinExistence type="predicted"/>